<dbReference type="AlphaFoldDB" id="A0A8H7THD1"/>
<organism evidence="2 3">
    <name type="scientific">Cadophora malorum</name>
    <dbReference type="NCBI Taxonomy" id="108018"/>
    <lineage>
        <taxon>Eukaryota</taxon>
        <taxon>Fungi</taxon>
        <taxon>Dikarya</taxon>
        <taxon>Ascomycota</taxon>
        <taxon>Pezizomycotina</taxon>
        <taxon>Leotiomycetes</taxon>
        <taxon>Helotiales</taxon>
        <taxon>Ploettnerulaceae</taxon>
        <taxon>Cadophora</taxon>
    </lineage>
</organism>
<dbReference type="EMBL" id="JAFJYH010000116">
    <property type="protein sequence ID" value="KAG4418941.1"/>
    <property type="molecule type" value="Genomic_DNA"/>
</dbReference>
<reference evidence="2" key="1">
    <citation type="submission" date="2021-02" db="EMBL/GenBank/DDBJ databases">
        <title>Genome sequence Cadophora malorum strain M34.</title>
        <authorList>
            <person name="Stefanovic E."/>
            <person name="Vu D."/>
            <person name="Scully C."/>
            <person name="Dijksterhuis J."/>
            <person name="Roader J."/>
            <person name="Houbraken J."/>
        </authorList>
    </citation>
    <scope>NUCLEOTIDE SEQUENCE</scope>
    <source>
        <strain evidence="2">M34</strain>
    </source>
</reference>
<name>A0A8H7THD1_9HELO</name>
<dbReference type="SUPFAM" id="SSF52266">
    <property type="entry name" value="SGNH hydrolase"/>
    <property type="match status" value="1"/>
</dbReference>
<dbReference type="Gene3D" id="3.40.50.1110">
    <property type="entry name" value="SGNH hydrolase"/>
    <property type="match status" value="1"/>
</dbReference>
<protein>
    <recommendedName>
        <fullName evidence="1">SGNH hydrolase-type esterase domain-containing protein</fullName>
    </recommendedName>
</protein>
<comment type="caution">
    <text evidence="2">The sequence shown here is derived from an EMBL/GenBank/DDBJ whole genome shotgun (WGS) entry which is preliminary data.</text>
</comment>
<evidence type="ECO:0000313" key="2">
    <source>
        <dbReference type="EMBL" id="KAG4418941.1"/>
    </source>
</evidence>
<dbReference type="PANTHER" id="PTHR14209">
    <property type="entry name" value="ISOAMYL ACETATE-HYDROLYZING ESTERASE 1"/>
    <property type="match status" value="1"/>
</dbReference>
<dbReference type="OrthoDB" id="671439at2759"/>
<sequence>MNMSSLVDHIRERYYHHFILLVQPTPNMYPQIILFGDSVTQCMTTNIQAWLQTRYSRRADIINRGFGGYTSQQGLSLLPKIIPSLHPDTSPEIKLCFVFFGANDAFQPPQTPGRPRVHLEDFLSNISKIVEYLISISKEMKVVLITPPAVDEYSLPHTGLTSERIAAYATATRKVAAEHELPLVDCSKAFLKFSGWNGSLEESILPGDKRLGKNDALASLLTDGLHLSAKGYEVLFHEVISVIEGEIQQLSCSNMPVVISDNELGAIWDDFGACDQIVNQTGYPVTEQDRSRAFRKKVELEESIGMTIDEFFQVGTIGKR</sequence>
<dbReference type="PANTHER" id="PTHR14209:SF19">
    <property type="entry name" value="ISOAMYL ACETATE-HYDROLYZING ESTERASE 1 HOMOLOG"/>
    <property type="match status" value="1"/>
</dbReference>
<dbReference type="InterPro" id="IPR013830">
    <property type="entry name" value="SGNH_hydro"/>
</dbReference>
<gene>
    <name evidence="2" type="ORF">IFR04_007888</name>
</gene>
<accession>A0A8H7THD1</accession>
<evidence type="ECO:0000313" key="3">
    <source>
        <dbReference type="Proteomes" id="UP000664132"/>
    </source>
</evidence>
<evidence type="ECO:0000259" key="1">
    <source>
        <dbReference type="Pfam" id="PF13472"/>
    </source>
</evidence>
<keyword evidence="3" id="KW-1185">Reference proteome</keyword>
<dbReference type="Proteomes" id="UP000664132">
    <property type="component" value="Unassembled WGS sequence"/>
</dbReference>
<feature type="domain" description="SGNH hydrolase-type esterase" evidence="1">
    <location>
        <begin position="34"/>
        <end position="234"/>
    </location>
</feature>
<proteinExistence type="predicted"/>
<dbReference type="Pfam" id="PF13472">
    <property type="entry name" value="Lipase_GDSL_2"/>
    <property type="match status" value="1"/>
</dbReference>
<dbReference type="CDD" id="cd01838">
    <property type="entry name" value="Isoamyl_acetate_hydrolase_like"/>
    <property type="match status" value="1"/>
</dbReference>
<dbReference type="InterPro" id="IPR045136">
    <property type="entry name" value="Iah1-like"/>
</dbReference>
<dbReference type="InterPro" id="IPR036514">
    <property type="entry name" value="SGNH_hydro_sf"/>
</dbReference>